<protein>
    <submittedName>
        <fullName evidence="7">Lysine transporter LysE</fullName>
    </submittedName>
</protein>
<proteinExistence type="predicted"/>
<evidence type="ECO:0000256" key="4">
    <source>
        <dbReference type="ARBA" id="ARBA00022989"/>
    </source>
</evidence>
<evidence type="ECO:0000256" key="2">
    <source>
        <dbReference type="ARBA" id="ARBA00022475"/>
    </source>
</evidence>
<feature type="transmembrane region" description="Helical" evidence="6">
    <location>
        <begin position="153"/>
        <end position="175"/>
    </location>
</feature>
<feature type="transmembrane region" description="Helical" evidence="6">
    <location>
        <begin position="42"/>
        <end position="64"/>
    </location>
</feature>
<comment type="caution">
    <text evidence="7">The sequence shown here is derived from an EMBL/GenBank/DDBJ whole genome shotgun (WGS) entry which is preliminary data.</text>
</comment>
<dbReference type="GO" id="GO:0015171">
    <property type="term" value="F:amino acid transmembrane transporter activity"/>
    <property type="evidence" value="ECO:0007669"/>
    <property type="project" value="TreeGrafter"/>
</dbReference>
<evidence type="ECO:0000256" key="6">
    <source>
        <dbReference type="SAM" id="Phobius"/>
    </source>
</evidence>
<feature type="transmembrane region" description="Helical" evidence="6">
    <location>
        <begin position="112"/>
        <end position="141"/>
    </location>
</feature>
<reference evidence="7" key="1">
    <citation type="journal article" date="2014" name="Int. J. Syst. Evol. Microbiol.">
        <title>Complete genome sequence of Corynebacterium casei LMG S-19264T (=DSM 44701T), isolated from a smear-ripened cheese.</title>
        <authorList>
            <consortium name="US DOE Joint Genome Institute (JGI-PGF)"/>
            <person name="Walter F."/>
            <person name="Albersmeier A."/>
            <person name="Kalinowski J."/>
            <person name="Ruckert C."/>
        </authorList>
    </citation>
    <scope>NUCLEOTIDE SEQUENCE</scope>
    <source>
        <strain evidence="7">KCTC 12711</strain>
    </source>
</reference>
<dbReference type="GO" id="GO:0005886">
    <property type="term" value="C:plasma membrane"/>
    <property type="evidence" value="ECO:0007669"/>
    <property type="project" value="UniProtKB-SubCell"/>
</dbReference>
<dbReference type="Proteomes" id="UP000614811">
    <property type="component" value="Unassembled WGS sequence"/>
</dbReference>
<accession>A0A918VK66</accession>
<reference evidence="7" key="2">
    <citation type="submission" date="2020-09" db="EMBL/GenBank/DDBJ databases">
        <authorList>
            <person name="Sun Q."/>
            <person name="Kim S."/>
        </authorList>
    </citation>
    <scope>NUCLEOTIDE SEQUENCE</scope>
    <source>
        <strain evidence="7">KCTC 12711</strain>
    </source>
</reference>
<sequence>MASGLNFGVKASLPHFFGICFGFPSMILAVGFGLGYVFERYAWLHALIQLVGIVYLIYLAWLIFRAAPRHERKSISKPLTFLQAALFQWVNPKAWIMGTSAIAAYTTVGAELYLQVLVLVFVFWLMTFPSAGVWMMGGVWLQRVLTNPVHSRLFNVVMALLLVASVLPILAELIAKYWR</sequence>
<dbReference type="InterPro" id="IPR001123">
    <property type="entry name" value="LeuE-type"/>
</dbReference>
<evidence type="ECO:0000256" key="3">
    <source>
        <dbReference type="ARBA" id="ARBA00022692"/>
    </source>
</evidence>
<keyword evidence="2" id="KW-1003">Cell membrane</keyword>
<keyword evidence="8" id="KW-1185">Reference proteome</keyword>
<dbReference type="PANTHER" id="PTHR30086:SF20">
    <property type="entry name" value="ARGININE EXPORTER PROTEIN ARGO-RELATED"/>
    <property type="match status" value="1"/>
</dbReference>
<dbReference type="PANTHER" id="PTHR30086">
    <property type="entry name" value="ARGININE EXPORTER PROTEIN ARGO"/>
    <property type="match status" value="1"/>
</dbReference>
<feature type="transmembrane region" description="Helical" evidence="6">
    <location>
        <begin position="85"/>
        <end position="106"/>
    </location>
</feature>
<evidence type="ECO:0000313" key="7">
    <source>
        <dbReference type="EMBL" id="GHA05438.1"/>
    </source>
</evidence>
<name>A0A918VK66_9GAMM</name>
<organism evidence="7 8">
    <name type="scientific">Arenicella chitinivorans</name>
    <dbReference type="NCBI Taxonomy" id="1329800"/>
    <lineage>
        <taxon>Bacteria</taxon>
        <taxon>Pseudomonadati</taxon>
        <taxon>Pseudomonadota</taxon>
        <taxon>Gammaproteobacteria</taxon>
        <taxon>Arenicellales</taxon>
        <taxon>Arenicellaceae</taxon>
        <taxon>Arenicella</taxon>
    </lineage>
</organism>
<dbReference type="Pfam" id="PF01810">
    <property type="entry name" value="LysE"/>
    <property type="match status" value="1"/>
</dbReference>
<keyword evidence="4 6" id="KW-1133">Transmembrane helix</keyword>
<evidence type="ECO:0000313" key="8">
    <source>
        <dbReference type="Proteomes" id="UP000614811"/>
    </source>
</evidence>
<dbReference type="GO" id="GO:0033228">
    <property type="term" value="P:cysteine export across plasma membrane"/>
    <property type="evidence" value="ECO:0007669"/>
    <property type="project" value="TreeGrafter"/>
</dbReference>
<keyword evidence="3 6" id="KW-0812">Transmembrane</keyword>
<dbReference type="AlphaFoldDB" id="A0A918VK66"/>
<evidence type="ECO:0000256" key="5">
    <source>
        <dbReference type="ARBA" id="ARBA00023136"/>
    </source>
</evidence>
<comment type="subcellular location">
    <subcellularLocation>
        <location evidence="1">Cell membrane</location>
        <topology evidence="1">Multi-pass membrane protein</topology>
    </subcellularLocation>
</comment>
<feature type="transmembrane region" description="Helical" evidence="6">
    <location>
        <begin position="12"/>
        <end position="36"/>
    </location>
</feature>
<dbReference type="EMBL" id="BMXA01000002">
    <property type="protein sequence ID" value="GHA05438.1"/>
    <property type="molecule type" value="Genomic_DNA"/>
</dbReference>
<keyword evidence="5 6" id="KW-0472">Membrane</keyword>
<gene>
    <name evidence="7" type="ORF">GCM10008090_13750</name>
</gene>
<evidence type="ECO:0000256" key="1">
    <source>
        <dbReference type="ARBA" id="ARBA00004651"/>
    </source>
</evidence>